<name>A0A0K1PXI2_9BACT</name>
<evidence type="ECO:0000259" key="8">
    <source>
        <dbReference type="PROSITE" id="PS50011"/>
    </source>
</evidence>
<evidence type="ECO:0000256" key="6">
    <source>
        <dbReference type="SAM" id="MobiDB-lite"/>
    </source>
</evidence>
<feature type="binding site" evidence="5">
    <location>
        <position position="67"/>
    </location>
    <ligand>
        <name>ATP</name>
        <dbReference type="ChEBI" id="CHEBI:30616"/>
    </ligand>
</feature>
<keyword evidence="3 9" id="KW-0418">Kinase</keyword>
<feature type="region of interest" description="Disordered" evidence="6">
    <location>
        <begin position="357"/>
        <end position="445"/>
    </location>
</feature>
<dbReference type="InterPro" id="IPR011009">
    <property type="entry name" value="Kinase-like_dom_sf"/>
</dbReference>
<feature type="transmembrane region" description="Helical" evidence="7">
    <location>
        <begin position="331"/>
        <end position="353"/>
    </location>
</feature>
<dbReference type="InterPro" id="IPR000719">
    <property type="entry name" value="Prot_kinase_dom"/>
</dbReference>
<evidence type="ECO:0000256" key="3">
    <source>
        <dbReference type="ARBA" id="ARBA00022777"/>
    </source>
</evidence>
<proteinExistence type="predicted"/>
<keyword evidence="4 5" id="KW-0067">ATP-binding</keyword>
<evidence type="ECO:0000256" key="2">
    <source>
        <dbReference type="ARBA" id="ARBA00022741"/>
    </source>
</evidence>
<dbReference type="PANTHER" id="PTHR43289">
    <property type="entry name" value="MITOGEN-ACTIVATED PROTEIN KINASE KINASE KINASE 20-RELATED"/>
    <property type="match status" value="1"/>
</dbReference>
<keyword evidence="9" id="KW-0723">Serine/threonine-protein kinase</keyword>
<evidence type="ECO:0000256" key="4">
    <source>
        <dbReference type="ARBA" id="ARBA00022840"/>
    </source>
</evidence>
<dbReference type="PROSITE" id="PS50011">
    <property type="entry name" value="PROTEIN_KINASE_DOM"/>
    <property type="match status" value="1"/>
</dbReference>
<keyword evidence="10" id="KW-1185">Reference proteome</keyword>
<dbReference type="Pfam" id="PF00069">
    <property type="entry name" value="Pkinase"/>
    <property type="match status" value="1"/>
</dbReference>
<feature type="compositionally biased region" description="Low complexity" evidence="6">
    <location>
        <begin position="377"/>
        <end position="390"/>
    </location>
</feature>
<dbReference type="PROSITE" id="PS00108">
    <property type="entry name" value="PROTEIN_KINASE_ST"/>
    <property type="match status" value="1"/>
</dbReference>
<organism evidence="9 10">
    <name type="scientific">Labilithrix luteola</name>
    <dbReference type="NCBI Taxonomy" id="1391654"/>
    <lineage>
        <taxon>Bacteria</taxon>
        <taxon>Pseudomonadati</taxon>
        <taxon>Myxococcota</taxon>
        <taxon>Polyangia</taxon>
        <taxon>Polyangiales</taxon>
        <taxon>Labilitrichaceae</taxon>
        <taxon>Labilithrix</taxon>
    </lineage>
</organism>
<keyword evidence="1" id="KW-0808">Transferase</keyword>
<feature type="domain" description="Protein kinase" evidence="8">
    <location>
        <begin position="38"/>
        <end position="300"/>
    </location>
</feature>
<dbReference type="SUPFAM" id="SSF56112">
    <property type="entry name" value="Protein kinase-like (PK-like)"/>
    <property type="match status" value="1"/>
</dbReference>
<reference evidence="9 10" key="1">
    <citation type="submission" date="2015-08" db="EMBL/GenBank/DDBJ databases">
        <authorList>
            <person name="Babu N.S."/>
            <person name="Beckwith C.J."/>
            <person name="Beseler K.G."/>
            <person name="Brison A."/>
            <person name="Carone J.V."/>
            <person name="Caskin T.P."/>
            <person name="Diamond M."/>
            <person name="Durham M.E."/>
            <person name="Foxe J.M."/>
            <person name="Go M."/>
            <person name="Henderson B.A."/>
            <person name="Jones I.B."/>
            <person name="McGettigan J.A."/>
            <person name="Micheletti S.J."/>
            <person name="Nasrallah M.E."/>
            <person name="Ortiz D."/>
            <person name="Piller C.R."/>
            <person name="Privatt S.R."/>
            <person name="Schneider S.L."/>
            <person name="Sharp S."/>
            <person name="Smith T.C."/>
            <person name="Stanton J.D."/>
            <person name="Ullery H.E."/>
            <person name="Wilson R.J."/>
            <person name="Serrano M.G."/>
            <person name="Buck G."/>
            <person name="Lee V."/>
            <person name="Wang Y."/>
            <person name="Carvalho R."/>
            <person name="Voegtly L."/>
            <person name="Shi R."/>
            <person name="Duckworth R."/>
            <person name="Johnson A."/>
            <person name="Loviza R."/>
            <person name="Walstead R."/>
            <person name="Shah Z."/>
            <person name="Kiflezghi M."/>
            <person name="Wade K."/>
            <person name="Ball S.L."/>
            <person name="Bradley K.W."/>
            <person name="Asai D.J."/>
            <person name="Bowman C.A."/>
            <person name="Russell D.A."/>
            <person name="Pope W.H."/>
            <person name="Jacobs-Sera D."/>
            <person name="Hendrix R.W."/>
            <person name="Hatfull G.F."/>
        </authorList>
    </citation>
    <scope>NUCLEOTIDE SEQUENCE [LARGE SCALE GENOMIC DNA]</scope>
    <source>
        <strain evidence="9 10">DSM 27648</strain>
    </source>
</reference>
<accession>A0A0K1PXI2</accession>
<protein>
    <submittedName>
        <fullName evidence="9">Serine/threonine protein kinase</fullName>
    </submittedName>
</protein>
<evidence type="ECO:0000313" key="10">
    <source>
        <dbReference type="Proteomes" id="UP000064967"/>
    </source>
</evidence>
<dbReference type="STRING" id="1391654.AKJ09_04876"/>
<evidence type="ECO:0000256" key="1">
    <source>
        <dbReference type="ARBA" id="ARBA00022679"/>
    </source>
</evidence>
<sequence>MDGHLLDSVLAVAPTVTPTVGPRSEVILDLVGRKLGKYVVRELIGQGGMATVWSAVHEELGGVVAIKLLDARLLDGDAPERFLREARVSAQLNHDHVVKVIDFARDPEFGSYIIMERLTGHPLDRVLASQGPLEERRVIALAMQIADALGAAHEAGIVHRDLKPGNVFLTRALGTEVVKVVDFGIAGVSAERTTLLTRSGAMFGTPLYMSPEQWDGVQVGPASDIYSLGVVMFEMLTGRLPIAAGALTEMAKKVALMEAPSMLTVRPDLSPELDAIVLRCLRKHRSERFASMRELAEALRNVGAPRTSRVPPAASIPAPARIAPVEKNHKLVVATVGGLIALVALLAIGLTGLHRSKPTESAPTQGFGLAPTPPTTPLSTSPPTTASSEVTPPPTISASVPPALATTPPPAKPNVAAAAAAPTSKPASKTKANGTSTAGIYTEKW</sequence>
<evidence type="ECO:0000256" key="7">
    <source>
        <dbReference type="SAM" id="Phobius"/>
    </source>
</evidence>
<dbReference type="InterPro" id="IPR017441">
    <property type="entry name" value="Protein_kinase_ATP_BS"/>
</dbReference>
<dbReference type="InterPro" id="IPR008271">
    <property type="entry name" value="Ser/Thr_kinase_AS"/>
</dbReference>
<dbReference type="CDD" id="cd14014">
    <property type="entry name" value="STKc_PknB_like"/>
    <property type="match status" value="1"/>
</dbReference>
<dbReference type="PANTHER" id="PTHR43289:SF6">
    <property type="entry name" value="SERINE_THREONINE-PROTEIN KINASE NEKL-3"/>
    <property type="match status" value="1"/>
</dbReference>
<dbReference type="KEGG" id="llu:AKJ09_04876"/>
<keyword evidence="7" id="KW-1133">Transmembrane helix</keyword>
<evidence type="ECO:0000256" key="5">
    <source>
        <dbReference type="PROSITE-ProRule" id="PRU10141"/>
    </source>
</evidence>
<dbReference type="Proteomes" id="UP000064967">
    <property type="component" value="Chromosome"/>
</dbReference>
<keyword evidence="2 5" id="KW-0547">Nucleotide-binding</keyword>
<dbReference type="GO" id="GO:0005524">
    <property type="term" value="F:ATP binding"/>
    <property type="evidence" value="ECO:0007669"/>
    <property type="project" value="UniProtKB-UniRule"/>
</dbReference>
<evidence type="ECO:0000313" key="9">
    <source>
        <dbReference type="EMBL" id="AKU98212.1"/>
    </source>
</evidence>
<dbReference type="AlphaFoldDB" id="A0A0K1PXI2"/>
<dbReference type="SMART" id="SM00220">
    <property type="entry name" value="S_TKc"/>
    <property type="match status" value="1"/>
</dbReference>
<keyword evidence="7" id="KW-0812">Transmembrane</keyword>
<dbReference type="Gene3D" id="3.30.200.20">
    <property type="entry name" value="Phosphorylase Kinase, domain 1"/>
    <property type="match status" value="1"/>
</dbReference>
<dbReference type="EMBL" id="CP012333">
    <property type="protein sequence ID" value="AKU98212.1"/>
    <property type="molecule type" value="Genomic_DNA"/>
</dbReference>
<dbReference type="GO" id="GO:0004674">
    <property type="term" value="F:protein serine/threonine kinase activity"/>
    <property type="evidence" value="ECO:0007669"/>
    <property type="project" value="UniProtKB-KW"/>
</dbReference>
<dbReference type="PROSITE" id="PS00107">
    <property type="entry name" value="PROTEIN_KINASE_ATP"/>
    <property type="match status" value="1"/>
</dbReference>
<dbReference type="Gene3D" id="1.10.510.10">
    <property type="entry name" value="Transferase(Phosphotransferase) domain 1"/>
    <property type="match status" value="1"/>
</dbReference>
<feature type="compositionally biased region" description="Low complexity" evidence="6">
    <location>
        <begin position="413"/>
        <end position="432"/>
    </location>
</feature>
<dbReference type="RefSeq" id="WP_169927750.1">
    <property type="nucleotide sequence ID" value="NZ_CP012333.1"/>
</dbReference>
<keyword evidence="7" id="KW-0472">Membrane</keyword>
<gene>
    <name evidence="9" type="ORF">AKJ09_04876</name>
</gene>